<dbReference type="SUPFAM" id="SSF50129">
    <property type="entry name" value="GroES-like"/>
    <property type="match status" value="2"/>
</dbReference>
<dbReference type="GO" id="GO:0016491">
    <property type="term" value="F:oxidoreductase activity"/>
    <property type="evidence" value="ECO:0007669"/>
    <property type="project" value="UniProtKB-KW"/>
</dbReference>
<dbReference type="GO" id="GO:0008270">
    <property type="term" value="F:zinc ion binding"/>
    <property type="evidence" value="ECO:0007669"/>
    <property type="project" value="InterPro"/>
</dbReference>
<dbReference type="InterPro" id="IPR002328">
    <property type="entry name" value="ADH_Zn_CS"/>
</dbReference>
<dbReference type="SUPFAM" id="SSF51735">
    <property type="entry name" value="NAD(P)-binding Rossmann-fold domains"/>
    <property type="match status" value="1"/>
</dbReference>
<evidence type="ECO:0000256" key="5">
    <source>
        <dbReference type="ARBA" id="ARBA00023002"/>
    </source>
</evidence>
<dbReference type="PROSITE" id="PS00059">
    <property type="entry name" value="ADH_ZINC"/>
    <property type="match status" value="1"/>
</dbReference>
<dbReference type="EMBL" id="UINC01010232">
    <property type="protein sequence ID" value="SVA45602.1"/>
    <property type="molecule type" value="Genomic_DNA"/>
</dbReference>
<name>A0A381VZG4_9ZZZZ</name>
<dbReference type="InterPro" id="IPR020843">
    <property type="entry name" value="ER"/>
</dbReference>
<keyword evidence="3" id="KW-0479">Metal-binding</keyword>
<dbReference type="AlphaFoldDB" id="A0A381VZG4"/>
<comment type="similarity">
    <text evidence="2">Belongs to the zinc-containing alcohol dehydrogenase family.</text>
</comment>
<dbReference type="InterPro" id="IPR011032">
    <property type="entry name" value="GroES-like_sf"/>
</dbReference>
<reference evidence="7" key="1">
    <citation type="submission" date="2018-05" db="EMBL/GenBank/DDBJ databases">
        <authorList>
            <person name="Lanie J.A."/>
            <person name="Ng W.-L."/>
            <person name="Kazmierczak K.M."/>
            <person name="Andrzejewski T.M."/>
            <person name="Davidsen T.M."/>
            <person name="Wayne K.J."/>
            <person name="Tettelin H."/>
            <person name="Glass J.I."/>
            <person name="Rusch D."/>
            <person name="Podicherti R."/>
            <person name="Tsui H.-C.T."/>
            <person name="Winkler M.E."/>
        </authorList>
    </citation>
    <scope>NUCLEOTIDE SEQUENCE</scope>
</reference>
<evidence type="ECO:0000256" key="3">
    <source>
        <dbReference type="ARBA" id="ARBA00022723"/>
    </source>
</evidence>
<evidence type="ECO:0000256" key="4">
    <source>
        <dbReference type="ARBA" id="ARBA00022833"/>
    </source>
</evidence>
<protein>
    <recommendedName>
        <fullName evidence="6">Enoyl reductase (ER) domain-containing protein</fullName>
    </recommendedName>
</protein>
<sequence>MTRRYRTRVAATSVPAVSEGRRGTAVRAAVCHGPGAPLLVENLTLADPGPDEVRVAIEACGICHSDLTYLDGGWAVDYPVVLGHEAAGRVTEVGGKADGPVVGQKVVVSLIRSCGQCRACRRGHDVACTGRMRLHDHSPLTDPAGNPVTQGLYTGAFADAVVVHRSQCVPVPEDLPSTSAALLGCGVLTGVGAVTNTARVDAGEAVVVVGCGGVGLAAVQGARIAGADPIVAVDPLPTKRDAALRFGATHAVDVDDDVTEAVRAATGGQLADHVLVTTPAPAAMAGALDLAAPMGALILVGIPDDGVTTEFDTGLLAVRNQSILGSKMGTSRPAVDVPLLVEHWRAGRLDLDGMVTSVHPLEGIAGAVAEMRSGAAIRTVVCPGGTER</sequence>
<proteinExistence type="inferred from homology"/>
<dbReference type="PANTHER" id="PTHR43350">
    <property type="entry name" value="NAD-DEPENDENT ALCOHOL DEHYDROGENASE"/>
    <property type="match status" value="1"/>
</dbReference>
<keyword evidence="5" id="KW-0560">Oxidoreductase</keyword>
<accession>A0A381VZG4</accession>
<dbReference type="Pfam" id="PF00107">
    <property type="entry name" value="ADH_zinc_N"/>
    <property type="match status" value="1"/>
</dbReference>
<gene>
    <name evidence="7" type="ORF">METZ01_LOCUS98456</name>
</gene>
<dbReference type="Pfam" id="PF08240">
    <property type="entry name" value="ADH_N"/>
    <property type="match status" value="1"/>
</dbReference>
<evidence type="ECO:0000256" key="1">
    <source>
        <dbReference type="ARBA" id="ARBA00001947"/>
    </source>
</evidence>
<evidence type="ECO:0000256" key="2">
    <source>
        <dbReference type="ARBA" id="ARBA00008072"/>
    </source>
</evidence>
<dbReference type="Gene3D" id="3.90.180.10">
    <property type="entry name" value="Medium-chain alcohol dehydrogenases, catalytic domain"/>
    <property type="match status" value="1"/>
</dbReference>
<dbReference type="Gene3D" id="3.40.50.720">
    <property type="entry name" value="NAD(P)-binding Rossmann-like Domain"/>
    <property type="match status" value="1"/>
</dbReference>
<organism evidence="7">
    <name type="scientific">marine metagenome</name>
    <dbReference type="NCBI Taxonomy" id="408172"/>
    <lineage>
        <taxon>unclassified sequences</taxon>
        <taxon>metagenomes</taxon>
        <taxon>ecological metagenomes</taxon>
    </lineage>
</organism>
<dbReference type="PANTHER" id="PTHR43350:SF21">
    <property type="entry name" value="S-NITROSOMYCOTHIOL REDUCTASE MSCR"/>
    <property type="match status" value="1"/>
</dbReference>
<evidence type="ECO:0000259" key="6">
    <source>
        <dbReference type="SMART" id="SM00829"/>
    </source>
</evidence>
<dbReference type="InterPro" id="IPR013149">
    <property type="entry name" value="ADH-like_C"/>
</dbReference>
<keyword evidence="4" id="KW-0862">Zinc</keyword>
<evidence type="ECO:0000313" key="7">
    <source>
        <dbReference type="EMBL" id="SVA45602.1"/>
    </source>
</evidence>
<comment type="cofactor">
    <cofactor evidence="1">
        <name>Zn(2+)</name>
        <dbReference type="ChEBI" id="CHEBI:29105"/>
    </cofactor>
</comment>
<dbReference type="InterPro" id="IPR036291">
    <property type="entry name" value="NAD(P)-bd_dom_sf"/>
</dbReference>
<feature type="domain" description="Enoyl reductase (ER)" evidence="6">
    <location>
        <begin position="38"/>
        <end position="381"/>
    </location>
</feature>
<dbReference type="SMART" id="SM00829">
    <property type="entry name" value="PKS_ER"/>
    <property type="match status" value="1"/>
</dbReference>
<dbReference type="InterPro" id="IPR013154">
    <property type="entry name" value="ADH-like_N"/>
</dbReference>